<dbReference type="InterPro" id="IPR043168">
    <property type="entry name" value="DegV_C"/>
</dbReference>
<dbReference type="InterPro" id="IPR050270">
    <property type="entry name" value="DegV_domain_contain"/>
</dbReference>
<comment type="function">
    <text evidence="1">May bind long-chain fatty acids, such as palmitate, and may play a role in lipid transport or fatty acid metabolism.</text>
</comment>
<dbReference type="Proteomes" id="UP000660021">
    <property type="component" value="Unassembled WGS sequence"/>
</dbReference>
<dbReference type="NCBIfam" id="TIGR00762">
    <property type="entry name" value="DegV"/>
    <property type="match status" value="1"/>
</dbReference>
<evidence type="ECO:0000256" key="2">
    <source>
        <dbReference type="ARBA" id="ARBA00023121"/>
    </source>
</evidence>
<dbReference type="PANTHER" id="PTHR33434:SF3">
    <property type="entry name" value="DEGV DOMAIN-CONTAINING PROTEIN YITS"/>
    <property type="match status" value="1"/>
</dbReference>
<organism evidence="3 4">
    <name type="scientific">Pseudoflavonifractor hominis</name>
    <dbReference type="NCBI Taxonomy" id="2763059"/>
    <lineage>
        <taxon>Bacteria</taxon>
        <taxon>Bacillati</taxon>
        <taxon>Bacillota</taxon>
        <taxon>Clostridia</taxon>
        <taxon>Eubacteriales</taxon>
        <taxon>Oscillospiraceae</taxon>
        <taxon>Pseudoflavonifractor</taxon>
    </lineage>
</organism>
<dbReference type="Gene3D" id="2.20.28.50">
    <property type="entry name" value="degv family protein"/>
    <property type="match status" value="1"/>
</dbReference>
<dbReference type="Gene3D" id="3.30.1180.10">
    <property type="match status" value="1"/>
</dbReference>
<dbReference type="Pfam" id="PF02645">
    <property type="entry name" value="DegV"/>
    <property type="match status" value="1"/>
</dbReference>
<dbReference type="RefSeq" id="WP_186963074.1">
    <property type="nucleotide sequence ID" value="NZ_JACOPR010000002.1"/>
</dbReference>
<dbReference type="PANTHER" id="PTHR33434">
    <property type="entry name" value="DEGV DOMAIN-CONTAINING PROTEIN DR_1986-RELATED"/>
    <property type="match status" value="1"/>
</dbReference>
<dbReference type="PROSITE" id="PS51482">
    <property type="entry name" value="DEGV"/>
    <property type="match status" value="1"/>
</dbReference>
<evidence type="ECO:0000313" key="3">
    <source>
        <dbReference type="EMBL" id="MBC5729932.1"/>
    </source>
</evidence>
<keyword evidence="2" id="KW-0446">Lipid-binding</keyword>
<proteinExistence type="predicted"/>
<protein>
    <submittedName>
        <fullName evidence="3">DegV family protein</fullName>
    </submittedName>
</protein>
<name>A0ABR7HR80_9FIRM</name>
<dbReference type="Gene3D" id="3.40.50.10440">
    <property type="entry name" value="Dihydroxyacetone kinase, domain 1"/>
    <property type="match status" value="1"/>
</dbReference>
<dbReference type="InterPro" id="IPR003797">
    <property type="entry name" value="DegV"/>
</dbReference>
<evidence type="ECO:0000313" key="4">
    <source>
        <dbReference type="Proteomes" id="UP000660021"/>
    </source>
</evidence>
<comment type="caution">
    <text evidence="3">The sequence shown here is derived from an EMBL/GenBank/DDBJ whole genome shotgun (WGS) entry which is preliminary data.</text>
</comment>
<dbReference type="SUPFAM" id="SSF82549">
    <property type="entry name" value="DAK1/DegV-like"/>
    <property type="match status" value="1"/>
</dbReference>
<evidence type="ECO:0000256" key="1">
    <source>
        <dbReference type="ARBA" id="ARBA00003238"/>
    </source>
</evidence>
<keyword evidence="4" id="KW-1185">Reference proteome</keyword>
<accession>A0ABR7HR80</accession>
<gene>
    <name evidence="3" type="ORF">H8S34_03675</name>
</gene>
<reference evidence="3 4" key="1">
    <citation type="submission" date="2020-08" db="EMBL/GenBank/DDBJ databases">
        <title>Genome public.</title>
        <authorList>
            <person name="Liu C."/>
            <person name="Sun Q."/>
        </authorList>
    </citation>
    <scope>NUCLEOTIDE SEQUENCE [LARGE SCALE GENOMIC DNA]</scope>
    <source>
        <strain evidence="3 4">New-38</strain>
    </source>
</reference>
<dbReference type="EMBL" id="JACOPR010000002">
    <property type="protein sequence ID" value="MBC5729932.1"/>
    <property type="molecule type" value="Genomic_DNA"/>
</dbReference>
<sequence>MSNYRIVTDSAADMSAAMVEELGVTVLPLCFTMEEKTYEDHPDRRAMPIEEFYRRLREGKMATTSAVNVAQYIDVLEPMLQAGEDVLVLAFSSGLSTTYNSSAIAVAELREKYPERKIFTVDTLCASLGQGLLVWQAVALQKAGKSLEEVRDWAEANKLKLCHWVAVDDLAHLKRGGRISATTAFVGGMLNIKPIIHVDNEGHLINVGKVRGRSASLKYLVDEMGKRITDPQEQVIFISHSDCLEDAKVVGEEAKRRFGVKDVVYNHIGPVIGAHTGPGTVALFFMGTER</sequence>